<evidence type="ECO:0000313" key="7">
    <source>
        <dbReference type="Proteomes" id="UP001549321"/>
    </source>
</evidence>
<evidence type="ECO:0000256" key="1">
    <source>
        <dbReference type="ARBA" id="ARBA00022491"/>
    </source>
</evidence>
<dbReference type="SMART" id="SM00354">
    <property type="entry name" value="HTH_LACI"/>
    <property type="match status" value="1"/>
</dbReference>
<gene>
    <name evidence="6" type="ORF">ABIE08_000190</name>
</gene>
<dbReference type="Pfam" id="PF00356">
    <property type="entry name" value="LacI"/>
    <property type="match status" value="1"/>
</dbReference>
<name>A0ABV2QTC1_9HYPH</name>
<dbReference type="EMBL" id="JBEPSM010000001">
    <property type="protein sequence ID" value="MET4632277.1"/>
    <property type="molecule type" value="Genomic_DNA"/>
</dbReference>
<dbReference type="CDD" id="cd01392">
    <property type="entry name" value="HTH_LacI"/>
    <property type="match status" value="1"/>
</dbReference>
<dbReference type="Pfam" id="PF13377">
    <property type="entry name" value="Peripla_BP_3"/>
    <property type="match status" value="1"/>
</dbReference>
<reference evidence="6 7" key="1">
    <citation type="submission" date="2024-06" db="EMBL/GenBank/DDBJ databases">
        <title>Sorghum-associated microbial communities from plants grown in Nebraska, USA.</title>
        <authorList>
            <person name="Schachtman D."/>
        </authorList>
    </citation>
    <scope>NUCLEOTIDE SEQUENCE [LARGE SCALE GENOMIC DNA]</scope>
    <source>
        <strain evidence="6 7">3207</strain>
    </source>
</reference>
<evidence type="ECO:0000256" key="3">
    <source>
        <dbReference type="ARBA" id="ARBA00023125"/>
    </source>
</evidence>
<evidence type="ECO:0000259" key="5">
    <source>
        <dbReference type="PROSITE" id="PS50932"/>
    </source>
</evidence>
<keyword evidence="2" id="KW-0805">Transcription regulation</keyword>
<dbReference type="Proteomes" id="UP001549321">
    <property type="component" value="Unassembled WGS sequence"/>
</dbReference>
<proteinExistence type="predicted"/>
<accession>A0ABV2QTC1</accession>
<comment type="caution">
    <text evidence="6">The sequence shown here is derived from an EMBL/GenBank/DDBJ whole genome shotgun (WGS) entry which is preliminary data.</text>
</comment>
<dbReference type="InterPro" id="IPR000843">
    <property type="entry name" value="HTH_LacI"/>
</dbReference>
<dbReference type="SUPFAM" id="SSF53822">
    <property type="entry name" value="Periplasmic binding protein-like I"/>
    <property type="match status" value="1"/>
</dbReference>
<evidence type="ECO:0000313" key="6">
    <source>
        <dbReference type="EMBL" id="MET4632277.1"/>
    </source>
</evidence>
<dbReference type="CDD" id="cd06284">
    <property type="entry name" value="PBP1_LacI-like"/>
    <property type="match status" value="1"/>
</dbReference>
<feature type="domain" description="HTH lacI-type" evidence="5">
    <location>
        <begin position="16"/>
        <end position="70"/>
    </location>
</feature>
<dbReference type="SUPFAM" id="SSF47413">
    <property type="entry name" value="lambda repressor-like DNA-binding domains"/>
    <property type="match status" value="1"/>
</dbReference>
<protein>
    <submittedName>
        <fullName evidence="6">LacI family repressor for deo operon, udp, cdd, tsx, nupC, and nupG</fullName>
    </submittedName>
</protein>
<organism evidence="6 7">
    <name type="scientific">Kaistia defluvii</name>
    <dbReference type="NCBI Taxonomy" id="410841"/>
    <lineage>
        <taxon>Bacteria</taxon>
        <taxon>Pseudomonadati</taxon>
        <taxon>Pseudomonadota</taxon>
        <taxon>Alphaproteobacteria</taxon>
        <taxon>Hyphomicrobiales</taxon>
        <taxon>Kaistiaceae</taxon>
        <taxon>Kaistia</taxon>
    </lineage>
</organism>
<dbReference type="InterPro" id="IPR010982">
    <property type="entry name" value="Lambda_DNA-bd_dom_sf"/>
</dbReference>
<evidence type="ECO:0000256" key="4">
    <source>
        <dbReference type="ARBA" id="ARBA00023163"/>
    </source>
</evidence>
<dbReference type="PANTHER" id="PTHR30146:SF148">
    <property type="entry name" value="HTH-TYPE TRANSCRIPTIONAL REPRESSOR PURR-RELATED"/>
    <property type="match status" value="1"/>
</dbReference>
<dbReference type="InterPro" id="IPR028082">
    <property type="entry name" value="Peripla_BP_I"/>
</dbReference>
<dbReference type="InterPro" id="IPR046335">
    <property type="entry name" value="LacI/GalR-like_sensor"/>
</dbReference>
<dbReference type="PROSITE" id="PS00356">
    <property type="entry name" value="HTH_LACI_1"/>
    <property type="match status" value="1"/>
</dbReference>
<keyword evidence="3" id="KW-0238">DNA-binding</keyword>
<dbReference type="PROSITE" id="PS50932">
    <property type="entry name" value="HTH_LACI_2"/>
    <property type="match status" value="1"/>
</dbReference>
<sequence length="353" mass="38160">MRKSETPEPEAAARSVTIQDVARRAGVSTATVSRAIALPERVTEATRAAVFSAIRETGYTPNAAARSLRAKSTKMVLVLLPGIGNSFFTPVLNALEEVFTEGGYGVLIGYTRQSRSRETHYARVIRAGQVDGVLVVTGNVPRDEEFVSVPDTVPVSLMFSEIPGTPQFSVFDVDNRGASAEAVRYLISQGHRRIAHIPGAEGGLEASERLGGYCDALREAGLPIDQALIWRGASNFDFASGERAARDYFALDEKPTAVFAAADEIALGFMRALKNRGVGIPSDVSVIGFDDTEYAVHYDPALTTMRQPRNEMGRLAATDLLRRMATGRDGTVPTLKVRLACELVVRESVRAVE</sequence>
<keyword evidence="4" id="KW-0804">Transcription</keyword>
<dbReference type="PANTHER" id="PTHR30146">
    <property type="entry name" value="LACI-RELATED TRANSCRIPTIONAL REPRESSOR"/>
    <property type="match status" value="1"/>
</dbReference>
<evidence type="ECO:0000256" key="2">
    <source>
        <dbReference type="ARBA" id="ARBA00023015"/>
    </source>
</evidence>
<keyword evidence="1" id="KW-0678">Repressor</keyword>
<dbReference type="RefSeq" id="WP_354548056.1">
    <property type="nucleotide sequence ID" value="NZ_JBEPSM010000001.1"/>
</dbReference>
<dbReference type="Gene3D" id="3.40.50.2300">
    <property type="match status" value="2"/>
</dbReference>
<keyword evidence="7" id="KW-1185">Reference proteome</keyword>
<dbReference type="Gene3D" id="1.10.260.40">
    <property type="entry name" value="lambda repressor-like DNA-binding domains"/>
    <property type="match status" value="1"/>
</dbReference>